<dbReference type="Gene3D" id="1.25.10.10">
    <property type="entry name" value="Leucine-rich Repeat Variant"/>
    <property type="match status" value="1"/>
</dbReference>
<feature type="region of interest" description="Disordered" evidence="1">
    <location>
        <begin position="611"/>
        <end position="632"/>
    </location>
</feature>
<evidence type="ECO:0000313" key="2">
    <source>
        <dbReference type="EMBL" id="KAA6386477.1"/>
    </source>
</evidence>
<feature type="compositionally biased region" description="Polar residues" evidence="1">
    <location>
        <begin position="611"/>
        <end position="625"/>
    </location>
</feature>
<feature type="compositionally biased region" description="Low complexity" evidence="1">
    <location>
        <begin position="406"/>
        <end position="435"/>
    </location>
</feature>
<dbReference type="EMBL" id="SNRW01004788">
    <property type="protein sequence ID" value="KAA6386477.1"/>
    <property type="molecule type" value="Genomic_DNA"/>
</dbReference>
<dbReference type="SUPFAM" id="SSF48371">
    <property type="entry name" value="ARM repeat"/>
    <property type="match status" value="1"/>
</dbReference>
<protein>
    <submittedName>
        <fullName evidence="2">Uncharacterized protein</fullName>
    </submittedName>
</protein>
<sequence>MDAHTTRLGTRTPPIFTKNKSSTLYSSPDVAFANFQARFCRGFGFQLVERHGYLLSEEDYALHSILKESYTQFWAKRRCKPKWDVYNKLVHALVGEEMAARGGARIGAGNAGTGNAGLPLMQSDANIIYTLVPQLRRASQDGYLDVLRNILFALSTGDGLKQIIEDSGVIESVSSILNTSTLKKTRTLCIGILSLIASIDQEDDNITGKSSSGTLWSNQDQFAGASIIRATTAPLLSMLHSSNPTVSASALQALGSLINSTQPILPQLVANELLTGSFVHEIPGLLISNNNNIPIHTKISALELLSKLIMSGQGSSIIQNGNDNQVGQFGNEDIQQLLGRILGSVEELILLYSGNRGMKDSQSTQLKQKSENIKMLLEGKGIQVEHQGIKGNEYLDDSASQALRGRQQQQYSRAQYPQQQLSSQPQAQPPQIRSPNNQAGNIYTLQNQSNQSPNAQTTTYTTYVTSPELQGADKDSVASRVSNVSMTTKSTRSGDISYSAQPLQYQASVSNVTLTSNSHLSNSLTTTYTNSTYSSSSPDAVIRQDGSRFYAKKDNAPTTIGFDPIIISGSGIWRFEIKFKNTSYMEGRHIGIFDSNFVIPNTYYPGQSKESAGYNGSNGTVTQNGKPKDGNDRFQDNVTISAEVDMNSIPRTLTFFVEEKQQPVFVSNIPESIRFCAYRSFSKSSFQIVSLCQLEEAIAIGAKNRARVAWEN</sequence>
<feature type="region of interest" description="Disordered" evidence="1">
    <location>
        <begin position="402"/>
        <end position="439"/>
    </location>
</feature>
<gene>
    <name evidence="2" type="ORF">EZS28_017996</name>
</gene>
<accession>A0A5J4VUZ2</accession>
<proteinExistence type="predicted"/>
<dbReference type="InterPro" id="IPR011989">
    <property type="entry name" value="ARM-like"/>
</dbReference>
<dbReference type="InterPro" id="IPR043136">
    <property type="entry name" value="B30.2/SPRY_sf"/>
</dbReference>
<evidence type="ECO:0000313" key="3">
    <source>
        <dbReference type="Proteomes" id="UP000324800"/>
    </source>
</evidence>
<reference evidence="2 3" key="1">
    <citation type="submission" date="2019-03" db="EMBL/GenBank/DDBJ databases">
        <title>Single cell metagenomics reveals metabolic interactions within the superorganism composed of flagellate Streblomastix strix and complex community of Bacteroidetes bacteria on its surface.</title>
        <authorList>
            <person name="Treitli S.C."/>
            <person name="Kolisko M."/>
            <person name="Husnik F."/>
            <person name="Keeling P."/>
            <person name="Hampl V."/>
        </authorList>
    </citation>
    <scope>NUCLEOTIDE SEQUENCE [LARGE SCALE GENOMIC DNA]</scope>
    <source>
        <strain evidence="2">ST1C</strain>
    </source>
</reference>
<dbReference type="AlphaFoldDB" id="A0A5J4VUZ2"/>
<dbReference type="Gene3D" id="2.60.120.920">
    <property type="match status" value="1"/>
</dbReference>
<dbReference type="Proteomes" id="UP000324800">
    <property type="component" value="Unassembled WGS sequence"/>
</dbReference>
<evidence type="ECO:0000256" key="1">
    <source>
        <dbReference type="SAM" id="MobiDB-lite"/>
    </source>
</evidence>
<name>A0A5J4VUZ2_9EUKA</name>
<organism evidence="2 3">
    <name type="scientific">Streblomastix strix</name>
    <dbReference type="NCBI Taxonomy" id="222440"/>
    <lineage>
        <taxon>Eukaryota</taxon>
        <taxon>Metamonada</taxon>
        <taxon>Preaxostyla</taxon>
        <taxon>Oxymonadida</taxon>
        <taxon>Streblomastigidae</taxon>
        <taxon>Streblomastix</taxon>
    </lineage>
</organism>
<comment type="caution">
    <text evidence="2">The sequence shown here is derived from an EMBL/GenBank/DDBJ whole genome shotgun (WGS) entry which is preliminary data.</text>
</comment>
<dbReference type="InterPro" id="IPR016024">
    <property type="entry name" value="ARM-type_fold"/>
</dbReference>